<evidence type="ECO:0000256" key="3">
    <source>
        <dbReference type="ARBA" id="ARBA00022553"/>
    </source>
</evidence>
<dbReference type="InterPro" id="IPR020841">
    <property type="entry name" value="PKS_Beta-ketoAc_synthase_dom"/>
</dbReference>
<dbReference type="Pfam" id="PF08659">
    <property type="entry name" value="KR"/>
    <property type="match status" value="3"/>
</dbReference>
<feature type="domain" description="Carrier" evidence="10">
    <location>
        <begin position="4109"/>
        <end position="4184"/>
    </location>
</feature>
<dbReference type="FunFam" id="3.40.366.10:FF:000002">
    <property type="entry name" value="Probable polyketide synthase 2"/>
    <property type="match status" value="4"/>
</dbReference>
<dbReference type="Pfam" id="PF00109">
    <property type="entry name" value="ketoacyl-synt"/>
    <property type="match status" value="4"/>
</dbReference>
<dbReference type="InterPro" id="IPR036291">
    <property type="entry name" value="NAD(P)-bd_dom_sf"/>
</dbReference>
<evidence type="ECO:0000256" key="4">
    <source>
        <dbReference type="ARBA" id="ARBA00022679"/>
    </source>
</evidence>
<dbReference type="InterPro" id="IPR014030">
    <property type="entry name" value="Ketoacyl_synth_N"/>
</dbReference>
<dbReference type="InterPro" id="IPR049900">
    <property type="entry name" value="PKS_mFAS_DH"/>
</dbReference>
<dbReference type="RefSeq" id="WP_369226455.1">
    <property type="nucleotide sequence ID" value="NZ_CP163441.1"/>
</dbReference>
<keyword evidence="5" id="KW-0045">Antibiotic biosynthesis</keyword>
<organism evidence="13">
    <name type="scientific">Streptomyces sp. R39</name>
    <dbReference type="NCBI Taxonomy" id="3238631"/>
    <lineage>
        <taxon>Bacteria</taxon>
        <taxon>Bacillati</taxon>
        <taxon>Actinomycetota</taxon>
        <taxon>Actinomycetes</taxon>
        <taxon>Kitasatosporales</taxon>
        <taxon>Streptomycetaceae</taxon>
        <taxon>Streptomyces</taxon>
    </lineage>
</organism>
<dbReference type="SMART" id="SM00822">
    <property type="entry name" value="PKS_KR"/>
    <property type="match status" value="3"/>
</dbReference>
<dbReference type="Gene3D" id="3.40.47.10">
    <property type="match status" value="4"/>
</dbReference>
<keyword evidence="2" id="KW-0596">Phosphopantetheine</keyword>
<dbReference type="Pfam" id="PF02801">
    <property type="entry name" value="Ketoacyl-synt_C"/>
    <property type="match status" value="4"/>
</dbReference>
<dbReference type="SMART" id="SM00827">
    <property type="entry name" value="PKS_AT"/>
    <property type="match status" value="4"/>
</dbReference>
<dbReference type="PROSITE" id="PS52019">
    <property type="entry name" value="PKS_MFAS_DH"/>
    <property type="match status" value="1"/>
</dbReference>
<keyword evidence="6" id="KW-0511">Multifunctional enzyme</keyword>
<dbReference type="InterPro" id="IPR049551">
    <property type="entry name" value="PKS_DH_C"/>
</dbReference>
<dbReference type="InterPro" id="IPR018201">
    <property type="entry name" value="Ketoacyl_synth_AS"/>
</dbReference>
<dbReference type="InterPro" id="IPR049552">
    <property type="entry name" value="PKS_DH_N"/>
</dbReference>
<gene>
    <name evidence="13" type="ORF">AB5J52_37635</name>
</gene>
<dbReference type="EMBL" id="CP163441">
    <property type="protein sequence ID" value="XDQ47544.1"/>
    <property type="molecule type" value="Genomic_DNA"/>
</dbReference>
<dbReference type="FunFam" id="1.10.1200.10:FF:000007">
    <property type="entry name" value="Probable polyketide synthase pks17"/>
    <property type="match status" value="3"/>
</dbReference>
<dbReference type="InterPro" id="IPR013968">
    <property type="entry name" value="PKS_KR"/>
</dbReference>
<dbReference type="PROSITE" id="PS00606">
    <property type="entry name" value="KS3_1"/>
    <property type="match status" value="3"/>
</dbReference>
<evidence type="ECO:0000256" key="1">
    <source>
        <dbReference type="ARBA" id="ARBA00004792"/>
    </source>
</evidence>
<dbReference type="FunFam" id="3.40.47.10:FF:000019">
    <property type="entry name" value="Polyketide synthase type I"/>
    <property type="match status" value="3"/>
</dbReference>
<dbReference type="PANTHER" id="PTHR43775:SF51">
    <property type="entry name" value="INACTIVE PHENOLPHTHIOCEROL SYNTHESIS POLYKETIDE SYNTHASE TYPE I PKS1-RELATED"/>
    <property type="match status" value="1"/>
</dbReference>
<keyword evidence="4" id="KW-0808">Transferase</keyword>
<dbReference type="PROSITE" id="PS50075">
    <property type="entry name" value="CARRIER"/>
    <property type="match status" value="4"/>
</dbReference>
<dbReference type="InterPro" id="IPR036736">
    <property type="entry name" value="ACP-like_sf"/>
</dbReference>
<accession>A0AB39QY37</accession>
<dbReference type="CDD" id="cd08956">
    <property type="entry name" value="KR_3_FAS_SDR_x"/>
    <property type="match status" value="1"/>
</dbReference>
<feature type="domain" description="Ketosynthase family 3 (KS3)" evidence="11">
    <location>
        <begin position="4200"/>
        <end position="4626"/>
    </location>
</feature>
<evidence type="ECO:0000256" key="7">
    <source>
        <dbReference type="ARBA" id="ARBA00023315"/>
    </source>
</evidence>
<feature type="domain" description="Ketosynthase family 3 (KS3)" evidence="11">
    <location>
        <begin position="19"/>
        <end position="435"/>
    </location>
</feature>
<dbReference type="GO" id="GO:0033068">
    <property type="term" value="P:macrolide biosynthetic process"/>
    <property type="evidence" value="ECO:0007669"/>
    <property type="project" value="UniProtKB-ARBA"/>
</dbReference>
<dbReference type="SUPFAM" id="SSF55048">
    <property type="entry name" value="Probable ACP-binding domain of malonyl-CoA ACP transacylase"/>
    <property type="match status" value="4"/>
</dbReference>
<dbReference type="PANTHER" id="PTHR43775">
    <property type="entry name" value="FATTY ACID SYNTHASE"/>
    <property type="match status" value="1"/>
</dbReference>
<dbReference type="SMART" id="SM00823">
    <property type="entry name" value="PKS_PP"/>
    <property type="match status" value="4"/>
</dbReference>
<dbReference type="Pfam" id="PF16197">
    <property type="entry name" value="KAsynt_C_assoc"/>
    <property type="match status" value="4"/>
</dbReference>
<dbReference type="InterPro" id="IPR009081">
    <property type="entry name" value="PP-bd_ACP"/>
</dbReference>
<dbReference type="Pfam" id="PF14765">
    <property type="entry name" value="PS-DH"/>
    <property type="match status" value="1"/>
</dbReference>
<evidence type="ECO:0000256" key="9">
    <source>
        <dbReference type="SAM" id="MobiDB-lite"/>
    </source>
</evidence>
<dbReference type="SUPFAM" id="SSF51735">
    <property type="entry name" value="NAD(P)-binding Rossmann-fold domains"/>
    <property type="match status" value="6"/>
</dbReference>
<evidence type="ECO:0000256" key="5">
    <source>
        <dbReference type="ARBA" id="ARBA00023194"/>
    </source>
</evidence>
<dbReference type="CDD" id="cd00833">
    <property type="entry name" value="PKS"/>
    <property type="match status" value="4"/>
</dbReference>
<dbReference type="InterPro" id="IPR041618">
    <property type="entry name" value="PKS_DE"/>
</dbReference>
<dbReference type="Gene3D" id="1.10.1200.10">
    <property type="entry name" value="ACP-like"/>
    <property type="match status" value="4"/>
</dbReference>
<feature type="domain" description="Carrier" evidence="10">
    <location>
        <begin position="905"/>
        <end position="983"/>
    </location>
</feature>
<evidence type="ECO:0000256" key="8">
    <source>
        <dbReference type="PROSITE-ProRule" id="PRU01363"/>
    </source>
</evidence>
<dbReference type="InterPro" id="IPR016035">
    <property type="entry name" value="Acyl_Trfase/lysoPLipase"/>
</dbReference>
<dbReference type="PROSITE" id="PS00012">
    <property type="entry name" value="PHOSPHOPANTETHEINE"/>
    <property type="match status" value="2"/>
</dbReference>
<feature type="active site" description="Proton donor; for dehydratase activity" evidence="8">
    <location>
        <position position="2078"/>
    </location>
</feature>
<evidence type="ECO:0000256" key="2">
    <source>
        <dbReference type="ARBA" id="ARBA00022450"/>
    </source>
</evidence>
<dbReference type="InterPro" id="IPR006162">
    <property type="entry name" value="Ppantetheine_attach_site"/>
</dbReference>
<dbReference type="CDD" id="cd08952">
    <property type="entry name" value="KR_1_SDR_x"/>
    <property type="match status" value="2"/>
</dbReference>
<dbReference type="InterPro" id="IPR050091">
    <property type="entry name" value="PKS_NRPS_Biosynth_Enz"/>
</dbReference>
<name>A0AB39QY37_9ACTN</name>
<dbReference type="NCBIfam" id="NF045894">
    <property type="entry name" value="PKS_plus_SDR"/>
    <property type="match status" value="2"/>
</dbReference>
<dbReference type="Gene3D" id="3.40.50.720">
    <property type="entry name" value="NAD(P)-binding Rossmann-like Domain"/>
    <property type="match status" value="3"/>
</dbReference>
<keyword evidence="3" id="KW-0597">Phosphoprotein</keyword>
<sequence>MRAVDDSTTGAGAPTGPRDEPVAVIGLACRLPGAPDPSAFWRLLSEGRDAISEPPPHRHPAAADAPQARRGGYLDRVDCFDAAFFGISPREAPAIDPQQRLALELGWEALEDAGIAPDSLGGTPAGVYVGAIADDYAALLRRGGPQGITRHMFTGVQRGVIANRLSYSLGLRGPSLTVDCGQSSSLVAVHLAAEALRRGEAGLALAGGVQLNLAFESATAVERFGALSPDGRCHTFDARANGFVRGEGGALVVLKPLSRAVADGDRVYCVLSGSAVNHDGAGEGLAVPNAEAQREVVTAALADAGLRPGAVQYVELHGTGTPVGDPVEAAALGAALGTAPDRTTDLAVGSAKTNVGHLEGAAGVVGLLKTVLSLHHRALPPSLNFETPNPAIPFDRLRLRVRTEMGPWPQPDRPLVAGVSAFGVGGTNAHVLVTEAPPTRPAAAPTGEPVGAVPLVVSAASAEALAAQGERLATHLETDPGLHLTDTAHTLATTRALLPHRAVVLTHNRDHAINALRALADGSNAPHVITGVATPAARGPVFVFPGQGSQWAGMARDLYTHEPAFRTALDTCAQALDPLTHWPLIPTLTHTDDTWLHHVDKVQPALFAVMTSLARLWIANGIHPAAVIGHSQGEIAAAHIAGILTLHDAAHIITTRSTAMRHLTGHGGMATINTNAQWVLERLTGHDATIAAHNSPTTTVITGTTQALDHLTTQWQEQGLHVRRINVDYASHSPQVDAHQSEILQALAHIHPQPAAIPMISTVTGQPVQGPELNATYWYTNLRQPVLFHQALTHLINTGHHTTIETSPHPVLTPAIQETGNLTTLYTLRRDHGTPTDFTTALAQAHVTGTTPTWTTRLPTPTRRVSLPTYPFQRRSYWPASIAEPTEVVDLTPAPEEPEVPSGASRSGDVLDVVLNECARVLGHASAADVPPQATFKDLGFDSFAGVELCKRLSALLGRRVLVNSTYDHPSPAELAAYLTTEAAPAKSAGSRGAALVDDDPIAVVAMACRFPGSVRGPEDLWRLLVEERDAIGDFPADRGWDLDGLYDPDPSNSGTTYVRRGGFLDDIAGFDAGLFGIAPREALAMDPHQRLLLETAWEAFERAGIDPGSLRGSRTGVFVGTNEQDYATYTTPGPAQGGEGFLLTGHAASVASGRLAYVFGLEGPALTVDTACSSSLVALHLAVQSLRGGECDLALAGGASVMSTPGMFLEFSRQGGLAADGRCKAFDESADGTGWSEGVGTVLVERLSEARRNGHPVLAVIRGTAVNQDGASNGLSAPNGRSQARLLRTALDTAGLAPADVDAVEAHGTGTRLGDPIEAQALLTTYGQDRDRPLYLGSAKSNLGHTQAAAGIAGVMKMVLALEHGLLPRTLHVSEPTSHVDWSSGAVELLTESRAWPEVGRVRRAAVSAFGISGTNAHVILEQPEEHQQSDVGETPTGLPLLLSAASPEALAAQGERLATHLETDPGLHLTDTAHTLATTRALLPHRAVVLTHNRDHAINALRALADGSNAPHVITGVATPAARGPVFVFPGQGSQWAGMARDLYTHEPAFRTALDTCAQALDPLTHWPLIPTLTHTDDTWLHHVDKVQPALFAVMTSLARLWIANGIHPAAVIGHSQGEIAAAHIAGILTLHDAAHIITTRSTAMRHLTGHGGMATINTNAQWVLERLTGHDATIAAHNSPTTTVITGTTQALDHLTTQWQEQGLHVRRINVDYASHSPQVDAHQSEILQALAHIHPQPAAIPMISTVTGQPVQGPELNATYWYTNLRQPVLFHQALTHLINTGHHTTIETSPHPVLTPAIQETGNLTTLYTLRRGQGAPSDFVAALARAHVTGATPTWSTHAPKRRVSLPTYPFQRQRYWLERTPAAAAQPGVDGRDHPLLSAAVPLAGAGVVFTGALGVGTPSWSRDHAVAGTVLLPGTAFVEMVVRAGDEVGCGSVEELTLRAPLALTGPVTVQVAVGEADAEGRRPVTVHSRPRPGGSAAEWTLHAEGVLAEGEGDLGGAPAGLGAWPPPGAHAVPVGGVYGELAARGYDYGPAFQGVRALWRRGDEVFAEVGLPAEAGPAEGFLVHPALLDSALHAVAVTGLLPQGAGIRLPFAWSGVRVHATGAGVLRVLVRRTGADSVELTAVDGAGAPVVSVASLVLLPVAGETLRAGSRSGSLLAVRWEEAGAVDGSGAAEWGAVLDTVRGSAPDGGRSPVLLDLGSPGAVEMEDAVLTALEAVQRFVADPALRDRVLVVRTRGAVSVGEGDRVTDPGAAAVWGLVRSAQSEHPGRFVLVDADAEVTPEVVGEEPQLALRDGVVYVPRLVRQPRADDVAAPSFDAARTVLITGGTGSLGALVARHLVTVHGVRRLMLLSRSGARAAGVAELVGELAGSGAVAEVRSCDLGDREALARVVADIQESGHPLGAVVHAAGVLEDATVAGLSAEAVTAVLRPKARAALYLHELTAGAELSAFVLFSSVAGVLGNPGQANYAAANACLDALAVHRAQLGLPGLSLAWGLWERPSGMTGHLDERDLARMRRAGVLPLSAGEGLALLDAGLAEAARAGGPAALVPARLDARALGRDGRPVPPLLSRLTPRTVRRAAAQAAPSAGAGGFAARLAGLSRDERERLLLGVVRDETALVLGHASGERLGASDEFRKLGLDSLMAVEVRNRLATVTGVALPSTVVFDHPTPRALARFLDGRLSGADAVPAGTEGVTAVRGDDEPVAIIGMACRYPGGVNGPADLWRLVLEERDAVGGFPADRGWDLAALFDTTAGVHGTSATRDGGFLDDAAGFDPALFGISPREALAMDPQQRLLLEVSWEALEHAGIPAEAVHGSRTGVFAGLMYHDYGSRTAEVPEGVEGYLLTGGAGSVASGRIAYALGLHGPALTVDTACSSSLVALHLAAQSLRRGESDLALAGGVTVMVTPDTFVEFSRQGGLAADGRCKSFSEEADGTGWSEGVGMLLVERLSDARRNGHRVLAVLRGSAVNQDGASNGLTAPNGAAQQRVIRQALAAAGLAPADVDAVEGHGTGTVLGDPIEAGALLETYGRQRPAERPLYLGSVKSNLGHTQAAAGVAGVIKTIMAMNEGVLPRSLHADTPSSHVAWASGGVALLARTRAWPEVGRPRRAAVSSFGISGTNAHVILEQAPSGPEPAERGPDPAVVPLLLSAADEEGLRAQAARIAQTVADDGTELVDVAWSLATTRSALPWRAAVVADGREQAGERLRALAEGRSAAGVLTGRAGEEGRLAVVFSGQGSQRLGMGRELYAAQPVFAAAFDEVCAHFAPHLEAPLGDVVFGSDADLLDRTDHAQAALFAVEVALYRLLEHWGVTPDLLIGHSIGEFAAAFVSGVWSLADACALVAARGRLMRGVSADGAMAAVEATEAEVAAELAGHGGRVGVAAVNGPSAVVVSGDREAVAEVAERLRERGRRVRRLRVSHAFHSAHMDAMLAGFAEVLAQVGFRPPALPVVSDVTGALAAAEELCSPAYWVRHVRETVRFADGVRTLHAAGATAYLELGPAGVLAGAVRDSVPAEASPVVVAALRADRPEAPAFVAALAALHLSGLTVDWSRAFQGSGARVVELPTYPFRHRRYWLDTPAPRAASMTHFADAVRELGLSEEQTRALDALLTAPDRANRLRRLTHRVEWRPVAGGGARLRGRWRVMLPPGTDPADGRVTALLGALERAGAQAVVDRADDAGQAVADAGDFAGAVAVAALAADPGLFALEAARGVADAPLWFLTEGAVAAGPEGSVREVGQAAVWGLGQVVSLELPAVWGGLADVGGFGELDLDALCAVLADGGRPGREDQVAVRAGRVLGRRVVPGAEPAAPVPPARPWRPAGTVLVTGGTGALGARVARWLAGNGARRIVLTSRRGEAAPGAADLVAVLREHGAEVTVEACDTADRAAVADVLTRHRPDGVFHAAGVFEAGPVAGLSGEGWSTVLAGKAAGARHLDELSRELGLELDAFVLFSSIAGVWGSTGQAAYAAGNAMLDALAERRSADGLPATSVAWGPWAGAGMAADDTLAGLLRASGLRPLDPADALTALGQALGSGEACRVVADVDWDRLTAVFAAVRPGPLFALTAPRSEETDESAESGETAGGLARRLAELPPVERERAVLALVRDEVAAALGHDSAHDLDVTRTFKSLGLDSMTAVEVRGRLVAATGLALPATVVFDHPTPRELAAAVHDRLAGVQRGHETTPVRPADEPVAVVGMACRYPGGTVSPEDLWRLVAEERDAVTDFPADRGWDLAALYDPDPAATGTSYSCEGGFLDDIAGFDAGLFAISPREALAMDPHQRLLLETTWEAFERAGIPPTSLRGSNTGVFVGAGEQDYAGGVSDAPEGVANHLLLGHTASVLSGRVAYVFGLEGPTLTLDTACSAGLVALHLAVRALRGGECDLAVAGGATVMSTPGGFVEFSRQQVLGRTGRCRSYSQDADGSAFSEGIGTLVVERLSDARRNGHPVLAVIRGTAVNQDGASNGLSAPNGRSQQRVIRQALADAGLTPADVDAVEGHGTGTPLGDPIEAEALLATYGQDRPAERPLYLGSLKSNIGHTQAASGIAGVIKTVQALRHGVLPRTLHLAEPSAHVDWSSGGVELLAGTREWPQVGRARRAAVSAFGISGTNAHVILEQAEELPVAPPAAPAGAVALAAGPAVLPLSAATAAALRDQARRLHDFLADHPEPELPVVGRALATARVTELEHRAAVVASGRDEALAALAALADGGAHAQLVTGTAAPGAGPVLVFPGQGSQWPGMAVELLDSSPAFRQALAECDAALGEFVDWSVLDVLYDRPGAPSMERLDVVQPLLFAVMVALARTWEAAGVVPAAVVGHSQGEVAAACVAGALSLPDAARIICLRSRTMQEELSGLGAMASVAAPRESVAARLARWGDRLSVAAVNGPASVVVSGEAAAVGEFLADAEEAGLRARRVKGAIAAGHSAQVELVRERVLAELAPVAPRAGSVPIVSTVTGAVADGSGMDAGYWYDNMREPVRFDAAVRELAARGHRVFLEASPHPVLLTGLQETLEDTAASAAALGTLRRDEGGPRRLAASLGAAYVAGVPVDWPRALYAQVPHGPVDLPTYAFQRQRYWLDAPRQSAYFAAAAAVPAPVTDDDSAQRRFWDAVENGDVDALVGELPLVNGQLASLQDVLPALADWRHRSREDAALDRWRHRVVWEPVATPARPVLTGDWLLLVPDDPAAAPVAAQVESALGAHGARVARLGVPAGADRATVAEALDGLGEFAAPAGVLTLTGLLDGAATGHDAVPRALAATLAVDQALGDLDRAAPLWVLTRGAVGAQPTDRVTAPEQAMVWGLGATARQEHPERWGGVIDLPGDLDPRALTRLVAVLSGATGEDEAAIRASAALTRRLVPASQPERPEGWKPTGTVLVTGGTGALGGHVARHLAALGAPHLLLTGRRGPHAPGARELADELAALGARVTVAACDLGDRAELAELLRQVPAEYPLTAVVHTAAAVDDALLSSLTLPQLQRSLRVKAQAARNLDELTRDLPLEAFVLFSSFAGVTADAGQGGYAPGNAYLDALALHRRALGLPALSVGWGHWAGGSGLEGGEVIANRLHRFAMESMDPRRAVRALERAVGSDSGHLVVADVDFTRLNADPAGARANRLFLGLPGYRAALQPAAGPEAAGTDPAETGTGFRDRVAATAPAERTAVVLDLVLRQLAAVLGHADPDEISPTRLFRELGIDSLTAVEFRNRLGAATGLRLPVGVVFDHPTPQAVAAHVVTELDVDDEASSATPSAEDELDRLEAVLDRLDGPASAAVAARLRTLLTRLPDAPAADGGGNGDGAGPGDALASATSAEEVLGFIQERFGR</sequence>
<dbReference type="InterPro" id="IPR001227">
    <property type="entry name" value="Ac_transferase_dom_sf"/>
</dbReference>
<dbReference type="Pfam" id="PF18369">
    <property type="entry name" value="PKS_DE"/>
    <property type="match status" value="1"/>
</dbReference>
<evidence type="ECO:0000256" key="6">
    <source>
        <dbReference type="ARBA" id="ARBA00023268"/>
    </source>
</evidence>
<feature type="domain" description="Carrier" evidence="10">
    <location>
        <begin position="5669"/>
        <end position="5744"/>
    </location>
</feature>
<feature type="region of interest" description="Disordered" evidence="9">
    <location>
        <begin position="4077"/>
        <end position="4097"/>
    </location>
</feature>
<feature type="domain" description="Ketosynthase family 3 (KS3)" evidence="11">
    <location>
        <begin position="999"/>
        <end position="1424"/>
    </location>
</feature>
<dbReference type="SMART" id="SM00826">
    <property type="entry name" value="PKS_DH"/>
    <property type="match status" value="1"/>
</dbReference>
<keyword evidence="7" id="KW-0012">Acyltransferase</keyword>
<dbReference type="InterPro" id="IPR014043">
    <property type="entry name" value="Acyl_transferase_dom"/>
</dbReference>
<dbReference type="InterPro" id="IPR032821">
    <property type="entry name" value="PKS_assoc"/>
</dbReference>
<dbReference type="Gene3D" id="3.10.129.110">
    <property type="entry name" value="Polyketide synthase dehydratase"/>
    <property type="match status" value="1"/>
</dbReference>
<feature type="domain" description="Carrier" evidence="10">
    <location>
        <begin position="2616"/>
        <end position="2691"/>
    </location>
</feature>
<protein>
    <submittedName>
        <fullName evidence="13">Type I polyketide synthase</fullName>
    </submittedName>
</protein>
<reference evidence="13" key="1">
    <citation type="submission" date="2024-07" db="EMBL/GenBank/DDBJ databases">
        <authorList>
            <person name="Yu S.T."/>
        </authorList>
    </citation>
    <scope>NUCLEOTIDE SEQUENCE</scope>
    <source>
        <strain evidence="13">R39</strain>
    </source>
</reference>
<dbReference type="Pfam" id="PF21089">
    <property type="entry name" value="PKS_DH_N"/>
    <property type="match status" value="1"/>
</dbReference>
<dbReference type="SMART" id="SM01294">
    <property type="entry name" value="PKS_PP_betabranch"/>
    <property type="match status" value="4"/>
</dbReference>
<dbReference type="Gene3D" id="3.30.70.3290">
    <property type="match status" value="4"/>
</dbReference>
<feature type="compositionally biased region" description="Gly residues" evidence="9">
    <location>
        <begin position="5797"/>
        <end position="5807"/>
    </location>
</feature>
<dbReference type="PROSITE" id="PS52004">
    <property type="entry name" value="KS3_2"/>
    <property type="match status" value="4"/>
</dbReference>
<evidence type="ECO:0000259" key="11">
    <source>
        <dbReference type="PROSITE" id="PS52004"/>
    </source>
</evidence>
<proteinExistence type="predicted"/>
<dbReference type="InterPro" id="IPR057326">
    <property type="entry name" value="KR_dom"/>
</dbReference>
<dbReference type="InterPro" id="IPR016036">
    <property type="entry name" value="Malonyl_transacylase_ACP-bd"/>
</dbReference>
<dbReference type="InterPro" id="IPR016039">
    <property type="entry name" value="Thiolase-like"/>
</dbReference>
<dbReference type="Pfam" id="PF00698">
    <property type="entry name" value="Acyl_transf_1"/>
    <property type="match status" value="4"/>
</dbReference>
<feature type="domain" description="PKS/mFAS DH" evidence="12">
    <location>
        <begin position="1881"/>
        <end position="2156"/>
    </location>
</feature>
<dbReference type="SUPFAM" id="SSF52151">
    <property type="entry name" value="FabD/lysophospholipase-like"/>
    <property type="match status" value="4"/>
</dbReference>
<feature type="domain" description="Ketosynthase family 3 (KS3)" evidence="11">
    <location>
        <begin position="2711"/>
        <end position="3137"/>
    </location>
</feature>
<dbReference type="InterPro" id="IPR020807">
    <property type="entry name" value="PKS_DH"/>
</dbReference>
<dbReference type="GO" id="GO:0004312">
    <property type="term" value="F:fatty acid synthase activity"/>
    <property type="evidence" value="ECO:0007669"/>
    <property type="project" value="TreeGrafter"/>
</dbReference>
<comment type="pathway">
    <text evidence="1">Antibiotic biosynthesis.</text>
</comment>
<dbReference type="GO" id="GO:0031177">
    <property type="term" value="F:phosphopantetheine binding"/>
    <property type="evidence" value="ECO:0007669"/>
    <property type="project" value="InterPro"/>
</dbReference>
<evidence type="ECO:0000313" key="13">
    <source>
        <dbReference type="EMBL" id="XDQ47544.1"/>
    </source>
</evidence>
<feature type="region of interest" description="Disordered" evidence="9">
    <location>
        <begin position="5794"/>
        <end position="5813"/>
    </location>
</feature>
<dbReference type="InterPro" id="IPR014031">
    <property type="entry name" value="Ketoacyl_synth_C"/>
</dbReference>
<feature type="region of interest" description="N-terminal hotdog fold" evidence="8">
    <location>
        <begin position="1881"/>
        <end position="2003"/>
    </location>
</feature>
<dbReference type="SUPFAM" id="SSF53901">
    <property type="entry name" value="Thiolase-like"/>
    <property type="match status" value="4"/>
</dbReference>
<feature type="active site" description="Proton acceptor; for dehydratase activity" evidence="8">
    <location>
        <position position="1912"/>
    </location>
</feature>
<dbReference type="GO" id="GO:0006633">
    <property type="term" value="P:fatty acid biosynthetic process"/>
    <property type="evidence" value="ECO:0007669"/>
    <property type="project" value="InterPro"/>
</dbReference>
<dbReference type="InterPro" id="IPR020806">
    <property type="entry name" value="PKS_PP-bd"/>
</dbReference>
<evidence type="ECO:0000259" key="10">
    <source>
        <dbReference type="PROSITE" id="PS50075"/>
    </source>
</evidence>
<feature type="region of interest" description="C-terminal hotdog fold" evidence="8">
    <location>
        <begin position="2018"/>
        <end position="2156"/>
    </location>
</feature>
<dbReference type="SMART" id="SM00825">
    <property type="entry name" value="PKS_KS"/>
    <property type="match status" value="4"/>
</dbReference>
<dbReference type="InterPro" id="IPR042104">
    <property type="entry name" value="PKS_dehydratase_sf"/>
</dbReference>
<evidence type="ECO:0000259" key="12">
    <source>
        <dbReference type="PROSITE" id="PS52019"/>
    </source>
</evidence>
<dbReference type="Pfam" id="PF00550">
    <property type="entry name" value="PP-binding"/>
    <property type="match status" value="4"/>
</dbReference>
<dbReference type="Gene3D" id="3.40.366.10">
    <property type="entry name" value="Malonyl-Coenzyme A Acyl Carrier Protein, domain 2"/>
    <property type="match status" value="4"/>
</dbReference>
<dbReference type="SUPFAM" id="SSF47336">
    <property type="entry name" value="ACP-like"/>
    <property type="match status" value="4"/>
</dbReference>
<dbReference type="GO" id="GO:0004315">
    <property type="term" value="F:3-oxoacyl-[acyl-carrier-protein] synthase activity"/>
    <property type="evidence" value="ECO:0007669"/>
    <property type="project" value="InterPro"/>
</dbReference>